<keyword evidence="4 9" id="KW-0408">Iron</keyword>
<comment type="similarity">
    <text evidence="1 9 10">Belongs to the ferrochelatase family.</text>
</comment>
<dbReference type="Pfam" id="PF00762">
    <property type="entry name" value="Ferrochelatase"/>
    <property type="match status" value="1"/>
</dbReference>
<dbReference type="PROSITE" id="PS00534">
    <property type="entry name" value="FERROCHELATASE"/>
    <property type="match status" value="1"/>
</dbReference>
<evidence type="ECO:0000256" key="8">
    <source>
        <dbReference type="ARBA" id="ARBA00024536"/>
    </source>
</evidence>
<dbReference type="InterPro" id="IPR033644">
    <property type="entry name" value="Ferrochelatase_C"/>
</dbReference>
<keyword evidence="7 9" id="KW-0627">Porphyrin biosynthesis</keyword>
<keyword evidence="2 9" id="KW-0963">Cytoplasm</keyword>
<dbReference type="FunFam" id="3.40.50.1400:FF:000002">
    <property type="entry name" value="Ferrochelatase"/>
    <property type="match status" value="1"/>
</dbReference>
<dbReference type="SUPFAM" id="SSF53800">
    <property type="entry name" value="Chelatase"/>
    <property type="match status" value="1"/>
</dbReference>
<comment type="caution">
    <text evidence="11">The sequence shown here is derived from an EMBL/GenBank/DDBJ whole genome shotgun (WGS) entry which is preliminary data.</text>
</comment>
<dbReference type="NCBIfam" id="TIGR00109">
    <property type="entry name" value="hemH"/>
    <property type="match status" value="1"/>
</dbReference>
<dbReference type="CDD" id="cd03411">
    <property type="entry name" value="Ferrochelatase_N"/>
    <property type="match status" value="1"/>
</dbReference>
<dbReference type="HAMAP" id="MF_00323">
    <property type="entry name" value="Ferrochelatase"/>
    <property type="match status" value="1"/>
</dbReference>
<name>A0AAW6QB82_9PAST</name>
<evidence type="ECO:0000313" key="12">
    <source>
        <dbReference type="Proteomes" id="UP001214976"/>
    </source>
</evidence>
<evidence type="ECO:0000313" key="11">
    <source>
        <dbReference type="EMBL" id="MDG2949489.1"/>
    </source>
</evidence>
<dbReference type="InterPro" id="IPR001015">
    <property type="entry name" value="Ferrochelatase"/>
</dbReference>
<keyword evidence="6 9" id="KW-0456">Lyase</keyword>
<evidence type="ECO:0000256" key="4">
    <source>
        <dbReference type="ARBA" id="ARBA00023004"/>
    </source>
</evidence>
<dbReference type="RefSeq" id="WP_317476723.1">
    <property type="nucleotide sequence ID" value="NZ_JARQTW010000007.1"/>
</dbReference>
<comment type="catalytic activity">
    <reaction evidence="8">
        <text>Fe-coproporphyrin III + 2 H(+) = coproporphyrin III + Fe(2+)</text>
        <dbReference type="Rhea" id="RHEA:49572"/>
        <dbReference type="ChEBI" id="CHEBI:15378"/>
        <dbReference type="ChEBI" id="CHEBI:29033"/>
        <dbReference type="ChEBI" id="CHEBI:68438"/>
        <dbReference type="ChEBI" id="CHEBI:131725"/>
        <dbReference type="EC" id="4.99.1.9"/>
    </reaction>
    <physiologicalReaction direction="right-to-left" evidence="8">
        <dbReference type="Rhea" id="RHEA:49574"/>
    </physiologicalReaction>
</comment>
<evidence type="ECO:0000256" key="5">
    <source>
        <dbReference type="ARBA" id="ARBA00023133"/>
    </source>
</evidence>
<dbReference type="EMBL" id="JARQTW010000007">
    <property type="protein sequence ID" value="MDG2949489.1"/>
    <property type="molecule type" value="Genomic_DNA"/>
</dbReference>
<feature type="binding site" evidence="9">
    <location>
        <position position="279"/>
    </location>
    <ligand>
        <name>Fe(2+)</name>
        <dbReference type="ChEBI" id="CHEBI:29033"/>
    </ligand>
</feature>
<evidence type="ECO:0000256" key="6">
    <source>
        <dbReference type="ARBA" id="ARBA00023239"/>
    </source>
</evidence>
<dbReference type="GO" id="GO:0006783">
    <property type="term" value="P:heme biosynthetic process"/>
    <property type="evidence" value="ECO:0007669"/>
    <property type="project" value="UniProtKB-UniRule"/>
</dbReference>
<keyword evidence="3 9" id="KW-0479">Metal-binding</keyword>
<comment type="catalytic activity">
    <reaction evidence="9 10">
        <text>heme b + 2 H(+) = protoporphyrin IX + Fe(2+)</text>
        <dbReference type="Rhea" id="RHEA:22584"/>
        <dbReference type="ChEBI" id="CHEBI:15378"/>
        <dbReference type="ChEBI" id="CHEBI:29033"/>
        <dbReference type="ChEBI" id="CHEBI:57306"/>
        <dbReference type="ChEBI" id="CHEBI:60344"/>
        <dbReference type="EC" id="4.98.1.1"/>
    </reaction>
</comment>
<dbReference type="InterPro" id="IPR033659">
    <property type="entry name" value="Ferrochelatase_N"/>
</dbReference>
<dbReference type="EC" id="4.98.1.1" evidence="9 10"/>
<reference evidence="11" key="1">
    <citation type="submission" date="2023-03" db="EMBL/GenBank/DDBJ databases">
        <title>Classification of Bisgaard taxon 6 and taxon 10 as Exercitatus varius gen. nov., spec. nov.</title>
        <authorList>
            <person name="Christensen H."/>
        </authorList>
    </citation>
    <scope>NUCLEOTIDE SEQUENCE</scope>
    <source>
        <strain evidence="11">86116</strain>
    </source>
</reference>
<dbReference type="GO" id="GO:0046872">
    <property type="term" value="F:metal ion binding"/>
    <property type="evidence" value="ECO:0007669"/>
    <property type="project" value="UniProtKB-KW"/>
</dbReference>
<dbReference type="PANTHER" id="PTHR11108:SF1">
    <property type="entry name" value="FERROCHELATASE, MITOCHONDRIAL"/>
    <property type="match status" value="1"/>
</dbReference>
<evidence type="ECO:0000256" key="10">
    <source>
        <dbReference type="RuleBase" id="RU000607"/>
    </source>
</evidence>
<comment type="subcellular location">
    <subcellularLocation>
        <location evidence="9 10">Cytoplasm</location>
    </subcellularLocation>
</comment>
<evidence type="ECO:0000256" key="9">
    <source>
        <dbReference type="HAMAP-Rule" id="MF_00323"/>
    </source>
</evidence>
<evidence type="ECO:0000256" key="2">
    <source>
        <dbReference type="ARBA" id="ARBA00022490"/>
    </source>
</evidence>
<dbReference type="GO" id="GO:0005737">
    <property type="term" value="C:cytoplasm"/>
    <property type="evidence" value="ECO:0007669"/>
    <property type="project" value="UniProtKB-SubCell"/>
</dbReference>
<comment type="function">
    <text evidence="9 10">Catalyzes the ferrous insertion into protoporphyrin IX.</text>
</comment>
<proteinExistence type="inferred from homology"/>
<feature type="binding site" evidence="9">
    <location>
        <position position="198"/>
    </location>
    <ligand>
        <name>Fe(2+)</name>
        <dbReference type="ChEBI" id="CHEBI:29033"/>
    </ligand>
</feature>
<accession>A0AAW6QB82</accession>
<evidence type="ECO:0000256" key="7">
    <source>
        <dbReference type="ARBA" id="ARBA00023244"/>
    </source>
</evidence>
<dbReference type="CDD" id="cd00419">
    <property type="entry name" value="Ferrochelatase_C"/>
    <property type="match status" value="1"/>
</dbReference>
<comment type="pathway">
    <text evidence="9 10">Porphyrin-containing compound metabolism; protoheme biosynthesis; protoheme from protoporphyrin-IX: step 1/1.</text>
</comment>
<dbReference type="InterPro" id="IPR019772">
    <property type="entry name" value="Ferrochelatase_AS"/>
</dbReference>
<keyword evidence="5 9" id="KW-0350">Heme biosynthesis</keyword>
<dbReference type="AlphaFoldDB" id="A0AAW6QB82"/>
<dbReference type="PANTHER" id="PTHR11108">
    <property type="entry name" value="FERROCHELATASE"/>
    <property type="match status" value="1"/>
</dbReference>
<evidence type="ECO:0000256" key="1">
    <source>
        <dbReference type="ARBA" id="ARBA00007718"/>
    </source>
</evidence>
<sequence length="330" mass="37612">MADLHNIKPGVLLINLGTPDDPTTKAISRYLEQFLTDPRIVDLPRWKWLPLLKGIILPLRSRRIRHNYQSVWTEQGSPLLVYSNAQKTALQARLQALGIDAQVEIGMTYGNPSVQQALENLLNARVDRIVVLPLYPQYSSTTTAAAFDAFAQALKSSRKMLPFSFIHSYHLDENYINALTESIKVRLKNDEFLLFSYHGIPLRYEREGDYYREHCRQTTLAVADKLGLAETQWNMVFQSRFGREEWLQPYADRFLQNAAAQGIEKIAVISPGFACDCLETLEEIAETNRDLFLANGGKSYRYIPALNDAPKHIDMMAQLIVRQIEHSANA</sequence>
<organism evidence="11 12">
    <name type="scientific">Exercitatus varius</name>
    <dbReference type="NCBI Taxonomy" id="67857"/>
    <lineage>
        <taxon>Bacteria</taxon>
        <taxon>Pseudomonadati</taxon>
        <taxon>Pseudomonadota</taxon>
        <taxon>Gammaproteobacteria</taxon>
        <taxon>Pasteurellales</taxon>
        <taxon>Pasteurellaceae</taxon>
        <taxon>Exercitatus</taxon>
    </lineage>
</organism>
<dbReference type="GO" id="GO:0004325">
    <property type="term" value="F:ferrochelatase activity"/>
    <property type="evidence" value="ECO:0007669"/>
    <property type="project" value="UniProtKB-UniRule"/>
</dbReference>
<dbReference type="Gene3D" id="3.40.50.1400">
    <property type="match status" value="2"/>
</dbReference>
<evidence type="ECO:0000256" key="3">
    <source>
        <dbReference type="ARBA" id="ARBA00022723"/>
    </source>
</evidence>
<protein>
    <recommendedName>
        <fullName evidence="9 10">Ferrochelatase</fullName>
        <ecNumber evidence="9 10">4.98.1.1</ecNumber>
    </recommendedName>
    <alternativeName>
        <fullName evidence="9">Heme synthase</fullName>
    </alternativeName>
    <alternativeName>
        <fullName evidence="9">Protoheme ferro-lyase</fullName>
    </alternativeName>
</protein>
<dbReference type="Proteomes" id="UP001214976">
    <property type="component" value="Unassembled WGS sequence"/>
</dbReference>
<gene>
    <name evidence="9 11" type="primary">hemH</name>
    <name evidence="11" type="ORF">P7M15_02955</name>
</gene>